<protein>
    <submittedName>
        <fullName evidence="2">Uncharacterized protein</fullName>
    </submittedName>
</protein>
<gene>
    <name evidence="2" type="ORF">GCM10009039_25920</name>
</gene>
<organism evidence="2 3">
    <name type="scientific">Halocalculus aciditolerans</name>
    <dbReference type="NCBI Taxonomy" id="1383812"/>
    <lineage>
        <taxon>Archaea</taxon>
        <taxon>Methanobacteriati</taxon>
        <taxon>Methanobacteriota</taxon>
        <taxon>Stenosarchaea group</taxon>
        <taxon>Halobacteria</taxon>
        <taxon>Halobacteriales</taxon>
        <taxon>Halobacteriaceae</taxon>
        <taxon>Halocalculus</taxon>
    </lineage>
</organism>
<evidence type="ECO:0000313" key="3">
    <source>
        <dbReference type="Proteomes" id="UP000607197"/>
    </source>
</evidence>
<accession>A0A830F948</accession>
<keyword evidence="3" id="KW-1185">Reference proteome</keyword>
<dbReference type="AlphaFoldDB" id="A0A830F948"/>
<evidence type="ECO:0000313" key="2">
    <source>
        <dbReference type="EMBL" id="GGL66758.1"/>
    </source>
</evidence>
<feature type="region of interest" description="Disordered" evidence="1">
    <location>
        <begin position="1"/>
        <end position="23"/>
    </location>
</feature>
<dbReference type="Proteomes" id="UP000607197">
    <property type="component" value="Unassembled WGS sequence"/>
</dbReference>
<evidence type="ECO:0000256" key="1">
    <source>
        <dbReference type="SAM" id="MobiDB-lite"/>
    </source>
</evidence>
<reference evidence="2" key="1">
    <citation type="journal article" date="2014" name="Int. J. Syst. Evol. Microbiol.">
        <title>Complete genome sequence of Corynebacterium casei LMG S-19264T (=DSM 44701T), isolated from a smear-ripened cheese.</title>
        <authorList>
            <consortium name="US DOE Joint Genome Institute (JGI-PGF)"/>
            <person name="Walter F."/>
            <person name="Albersmeier A."/>
            <person name="Kalinowski J."/>
            <person name="Ruckert C."/>
        </authorList>
    </citation>
    <scope>NUCLEOTIDE SEQUENCE</scope>
    <source>
        <strain evidence="2">JCM 19596</strain>
    </source>
</reference>
<dbReference type="EMBL" id="BMPG01000003">
    <property type="protein sequence ID" value="GGL66758.1"/>
    <property type="molecule type" value="Genomic_DNA"/>
</dbReference>
<reference evidence="2" key="2">
    <citation type="submission" date="2020-09" db="EMBL/GenBank/DDBJ databases">
        <authorList>
            <person name="Sun Q."/>
            <person name="Ohkuma M."/>
        </authorList>
    </citation>
    <scope>NUCLEOTIDE SEQUENCE</scope>
    <source>
        <strain evidence="2">JCM 19596</strain>
    </source>
</reference>
<name>A0A830F948_9EURY</name>
<proteinExistence type="predicted"/>
<feature type="compositionally biased region" description="Low complexity" evidence="1">
    <location>
        <begin position="9"/>
        <end position="21"/>
    </location>
</feature>
<sequence>MRTPPSKPTTPSSPQYPSLSTRYGCTTRETNPTIYVAEADLAPPCRKDDATPMDFGVAACAVERGTDVGFGPYTKRI</sequence>
<comment type="caution">
    <text evidence="2">The sequence shown here is derived from an EMBL/GenBank/DDBJ whole genome shotgun (WGS) entry which is preliminary data.</text>
</comment>